<keyword evidence="3" id="KW-1185">Reference proteome</keyword>
<protein>
    <submittedName>
        <fullName evidence="2">Uncharacterized protein</fullName>
    </submittedName>
</protein>
<keyword evidence="1" id="KW-0812">Transmembrane</keyword>
<name>A0A0R2DVN2_9LACO</name>
<evidence type="ECO:0000313" key="3">
    <source>
        <dbReference type="Proteomes" id="UP000050898"/>
    </source>
</evidence>
<sequence>MDKVLLIFISVTFYSSIIGNLIFRNFFKKHNLRIQKNVIALIEKAIIKSEV</sequence>
<reference evidence="2 3" key="1">
    <citation type="journal article" date="2015" name="Genome Announc.">
        <title>Expanding the biotechnology potential of lactobacilli through comparative genomics of 213 strains and associated genera.</title>
        <authorList>
            <person name="Sun Z."/>
            <person name="Harris H.M."/>
            <person name="McCann A."/>
            <person name="Guo C."/>
            <person name="Argimon S."/>
            <person name="Zhang W."/>
            <person name="Yang X."/>
            <person name="Jeffery I.B."/>
            <person name="Cooney J.C."/>
            <person name="Kagawa T.F."/>
            <person name="Liu W."/>
            <person name="Song Y."/>
            <person name="Salvetti E."/>
            <person name="Wrobel A."/>
            <person name="Rasinkangas P."/>
            <person name="Parkhill J."/>
            <person name="Rea M.C."/>
            <person name="O'Sullivan O."/>
            <person name="Ritari J."/>
            <person name="Douillard F.P."/>
            <person name="Paul Ross R."/>
            <person name="Yang R."/>
            <person name="Briner A.E."/>
            <person name="Felis G.E."/>
            <person name="de Vos W.M."/>
            <person name="Barrangou R."/>
            <person name="Klaenhammer T.R."/>
            <person name="Caufield P.W."/>
            <person name="Cui Y."/>
            <person name="Zhang H."/>
            <person name="O'Toole P.W."/>
        </authorList>
    </citation>
    <scope>NUCLEOTIDE SEQUENCE [LARGE SCALE GENOMIC DNA]</scope>
    <source>
        <strain evidence="2 3">DSM 20444</strain>
    </source>
</reference>
<dbReference type="EMBL" id="AYYH01000088">
    <property type="protein sequence ID" value="KRN07970.1"/>
    <property type="molecule type" value="Genomic_DNA"/>
</dbReference>
<dbReference type="Proteomes" id="UP000050898">
    <property type="component" value="Unassembled WGS sequence"/>
</dbReference>
<proteinExistence type="predicted"/>
<gene>
    <name evidence="2" type="ORF">FD00_GL002420</name>
</gene>
<keyword evidence="1" id="KW-1133">Transmembrane helix</keyword>
<accession>A0A0R2DVN2</accession>
<keyword evidence="1" id="KW-0472">Membrane</keyword>
<evidence type="ECO:0000256" key="1">
    <source>
        <dbReference type="SAM" id="Phobius"/>
    </source>
</evidence>
<comment type="caution">
    <text evidence="2">The sequence shown here is derived from an EMBL/GenBank/DDBJ whole genome shotgun (WGS) entry which is preliminary data.</text>
</comment>
<feature type="transmembrane region" description="Helical" evidence="1">
    <location>
        <begin position="6"/>
        <end position="27"/>
    </location>
</feature>
<dbReference type="PATRIC" id="fig|1046596.6.peg.2546"/>
<evidence type="ECO:0000313" key="2">
    <source>
        <dbReference type="EMBL" id="KRN07970.1"/>
    </source>
</evidence>
<dbReference type="AlphaFoldDB" id="A0A0R2DVN2"/>
<organism evidence="2 3">
    <name type="scientific">Liquorilactobacillus mali KCTC 3596 = DSM 20444</name>
    <dbReference type="NCBI Taxonomy" id="1046596"/>
    <lineage>
        <taxon>Bacteria</taxon>
        <taxon>Bacillati</taxon>
        <taxon>Bacillota</taxon>
        <taxon>Bacilli</taxon>
        <taxon>Lactobacillales</taxon>
        <taxon>Lactobacillaceae</taxon>
        <taxon>Liquorilactobacillus</taxon>
    </lineage>
</organism>